<feature type="region of interest" description="Disordered" evidence="5">
    <location>
        <begin position="365"/>
        <end position="451"/>
    </location>
</feature>
<dbReference type="Proteomes" id="UP000504617">
    <property type="component" value="Unplaced"/>
</dbReference>
<evidence type="ECO:0000256" key="1">
    <source>
        <dbReference type="ARBA" id="ARBA00022614"/>
    </source>
</evidence>
<keyword evidence="1" id="KW-0433">Leucine-rich repeat</keyword>
<gene>
    <name evidence="9" type="primary">GP1BA</name>
</gene>
<feature type="compositionally biased region" description="Low complexity" evidence="5">
    <location>
        <begin position="277"/>
        <end position="288"/>
    </location>
</feature>
<dbReference type="RefSeq" id="XP_013930763.1">
    <property type="nucleotide sequence ID" value="XM_014075288.1"/>
</dbReference>
<reference evidence="9" key="1">
    <citation type="submission" date="2025-08" db="UniProtKB">
        <authorList>
            <consortium name="RefSeq"/>
        </authorList>
    </citation>
    <scope>IDENTIFICATION</scope>
    <source>
        <tissue evidence="9">Skeletal muscle</tissue>
    </source>
</reference>
<evidence type="ECO:0000259" key="7">
    <source>
        <dbReference type="SMART" id="SM00082"/>
    </source>
</evidence>
<dbReference type="GO" id="GO:0007616">
    <property type="term" value="P:long-term memory"/>
    <property type="evidence" value="ECO:0007669"/>
    <property type="project" value="TreeGrafter"/>
</dbReference>
<evidence type="ECO:0000313" key="8">
    <source>
        <dbReference type="Proteomes" id="UP000504617"/>
    </source>
</evidence>
<dbReference type="GO" id="GO:0005886">
    <property type="term" value="C:plasma membrane"/>
    <property type="evidence" value="ECO:0007669"/>
    <property type="project" value="TreeGrafter"/>
</dbReference>
<keyword evidence="6" id="KW-0472">Membrane</keyword>
<feature type="compositionally biased region" description="Polar residues" evidence="5">
    <location>
        <begin position="370"/>
        <end position="412"/>
    </location>
</feature>
<dbReference type="SMART" id="SM00364">
    <property type="entry name" value="LRR_BAC"/>
    <property type="match status" value="4"/>
</dbReference>
<dbReference type="GeneID" id="106556290"/>
<dbReference type="AlphaFoldDB" id="A0A6I9Z179"/>
<accession>A0A6I9Z179</accession>
<keyword evidence="8" id="KW-1185">Reference proteome</keyword>
<dbReference type="SMART" id="SM00082">
    <property type="entry name" value="LRRCT"/>
    <property type="match status" value="1"/>
</dbReference>
<dbReference type="CTD" id="2811"/>
<dbReference type="PANTHER" id="PTHR24366">
    <property type="entry name" value="IG(IMMUNOGLOBULIN) AND LRR(LEUCINE RICH REPEAT) DOMAINS"/>
    <property type="match status" value="1"/>
</dbReference>
<dbReference type="SUPFAM" id="SSF52058">
    <property type="entry name" value="L domain-like"/>
    <property type="match status" value="1"/>
</dbReference>
<evidence type="ECO:0000256" key="6">
    <source>
        <dbReference type="SAM" id="Phobius"/>
    </source>
</evidence>
<dbReference type="OrthoDB" id="8400687at2759"/>
<keyword evidence="2" id="KW-0732">Signal</keyword>
<feature type="domain" description="LRRCT" evidence="7">
    <location>
        <begin position="199"/>
        <end position="265"/>
    </location>
</feature>
<dbReference type="Gene3D" id="3.80.10.10">
    <property type="entry name" value="Ribonuclease Inhibitor"/>
    <property type="match status" value="1"/>
</dbReference>
<feature type="transmembrane region" description="Helical" evidence="6">
    <location>
        <begin position="503"/>
        <end position="527"/>
    </location>
</feature>
<dbReference type="Pfam" id="PF13855">
    <property type="entry name" value="LRR_8"/>
    <property type="match status" value="1"/>
</dbReference>
<dbReference type="FunFam" id="3.80.10.10:FF:000770">
    <property type="entry name" value="Uncharacterized protein"/>
    <property type="match status" value="1"/>
</dbReference>
<keyword evidence="4" id="KW-0325">Glycoprotein</keyword>
<evidence type="ECO:0000256" key="5">
    <source>
        <dbReference type="SAM" id="MobiDB-lite"/>
    </source>
</evidence>
<dbReference type="InterPro" id="IPR032675">
    <property type="entry name" value="LRR_dom_sf"/>
</dbReference>
<feature type="compositionally biased region" description="Polar residues" evidence="5">
    <location>
        <begin position="316"/>
        <end position="338"/>
    </location>
</feature>
<feature type="compositionally biased region" description="Low complexity" evidence="5">
    <location>
        <begin position="425"/>
        <end position="438"/>
    </location>
</feature>
<dbReference type="InterPro" id="IPR001611">
    <property type="entry name" value="Leu-rich_rpt"/>
</dbReference>
<proteinExistence type="predicted"/>
<feature type="compositionally biased region" description="Low complexity" evidence="5">
    <location>
        <begin position="296"/>
        <end position="313"/>
    </location>
</feature>
<evidence type="ECO:0000256" key="2">
    <source>
        <dbReference type="ARBA" id="ARBA00022729"/>
    </source>
</evidence>
<dbReference type="KEGG" id="tsr:106556290"/>
<dbReference type="SMART" id="SM00369">
    <property type="entry name" value="LRR_TYP"/>
    <property type="match status" value="6"/>
</dbReference>
<dbReference type="InterPro" id="IPR003591">
    <property type="entry name" value="Leu-rich_rpt_typical-subtyp"/>
</dbReference>
<evidence type="ECO:0000256" key="3">
    <source>
        <dbReference type="ARBA" id="ARBA00022737"/>
    </source>
</evidence>
<sequence length="635" mass="67625">MNNIEDLLQVSCVEKGLTNIPGGLPEDTGILLLASNQLAKVALASFQHLPLLWKLDLSNNSLKVLETGATLPKLEKLLLSHNSLESLPAFLGLPNLKRLALGHNRLSQLPEGAFRGLGRLQDLELQGNQLQSLPVGVFHGLQVLGDLDLSDNRLEALPPQLLDKLEKLAILGLERNRLERVPQNFFPDNEYAYVHLVENPWLCDCRLDYLREWIKDNEIFVYTRMNVQEEGMDKEVMENEPEKVLCHGPPQVKGQAVMNFTTVCRKLGDEDPEVEVEGGPAEDSWSPSLTPPPSTPTASRRSSPSPSTAVSPSGAALTTTSGTPALSSMTTHCPTTSSPGPTTALRPLTTTAAFAAFGLSTSAATAGKSRATSNGPMTTPGPSTAHTPTSGVPTTMATSSNPPALSPTASMLTTPLPSSAPPPATTAAGHPPSTAALVPPTPTPTHVQSSARISAPLSTRGFSAPKASAHCLCPILPVRVLGVAAHQGSKAEWLAGSCCLLRLVLYLACLALVALPTLALLCWLGWLSLGWDRPAVRGAPGSCLAQTQQWQEASPKGWQLKLAEAPPRRTSGPRIYRVCKTFQVGPSRHVSWLLVSLPGSAGKWARMQARLSSYSLDRGKDTLGAVRVKYAAASL</sequence>
<protein>
    <submittedName>
        <fullName evidence="9">Platelet glycoprotein Ib alpha chain</fullName>
    </submittedName>
</protein>
<dbReference type="PANTHER" id="PTHR24366:SF158">
    <property type="entry name" value="PLATELET GLYCOPROTEIN IB ALPHA CHAIN-LIKE-RELATED"/>
    <property type="match status" value="1"/>
</dbReference>
<evidence type="ECO:0000313" key="9">
    <source>
        <dbReference type="RefSeq" id="XP_013930763.1"/>
    </source>
</evidence>
<keyword evidence="3" id="KW-0677">Repeat</keyword>
<dbReference type="InterPro" id="IPR000483">
    <property type="entry name" value="Cys-rich_flank_reg_C"/>
</dbReference>
<keyword evidence="6" id="KW-1133">Transmembrane helix</keyword>
<organism evidence="8 9">
    <name type="scientific">Thamnophis sirtalis</name>
    <dbReference type="NCBI Taxonomy" id="35019"/>
    <lineage>
        <taxon>Eukaryota</taxon>
        <taxon>Metazoa</taxon>
        <taxon>Chordata</taxon>
        <taxon>Craniata</taxon>
        <taxon>Vertebrata</taxon>
        <taxon>Euteleostomi</taxon>
        <taxon>Lepidosauria</taxon>
        <taxon>Squamata</taxon>
        <taxon>Bifurcata</taxon>
        <taxon>Unidentata</taxon>
        <taxon>Episquamata</taxon>
        <taxon>Toxicofera</taxon>
        <taxon>Serpentes</taxon>
        <taxon>Colubroidea</taxon>
        <taxon>Colubridae</taxon>
        <taxon>Natricinae</taxon>
        <taxon>Thamnophis</taxon>
    </lineage>
</organism>
<dbReference type="PROSITE" id="PS51450">
    <property type="entry name" value="LRR"/>
    <property type="match status" value="3"/>
</dbReference>
<name>A0A6I9Z179_9SAUR</name>
<feature type="region of interest" description="Disordered" evidence="5">
    <location>
        <begin position="271"/>
        <end position="345"/>
    </location>
</feature>
<keyword evidence="6" id="KW-0812">Transmembrane</keyword>
<evidence type="ECO:0000256" key="4">
    <source>
        <dbReference type="ARBA" id="ARBA00023180"/>
    </source>
</evidence>